<dbReference type="InterPro" id="IPR011063">
    <property type="entry name" value="TilS/TtcA_N"/>
</dbReference>
<name>A0A429Z4G7_9ENTE</name>
<dbReference type="Gene3D" id="3.40.50.620">
    <property type="entry name" value="HUPs"/>
    <property type="match status" value="1"/>
</dbReference>
<dbReference type="OrthoDB" id="9807403at2"/>
<evidence type="ECO:0000313" key="11">
    <source>
        <dbReference type="Proteomes" id="UP000277864"/>
    </source>
</evidence>
<feature type="domain" description="Lysidine-tRNA(Ile) synthetase C-terminal" evidence="9">
    <location>
        <begin position="390"/>
        <end position="465"/>
    </location>
</feature>
<sequence>MEQTFLKQYQEDKWWQANQRVLLAVSTGVDSMVLLHLIEQLPAKFKPDFGVVHINHQLRQASEKEQAFLESYCRKKQIPLYVRVWQQGKECQNSTELKAREFRYGQFDQIMKQEDYQVLLTAHHGDDQLETMLMRLIKGGQLYHLSGIKKISYRSGYQISRPLLSFSKADLEHYAKEHHLIFFEDETNCTNDFFRNRMRHQVIPLLKEENPKLLENMAAYREQLVSSEEIVQAHIEPIYNELLRETKGKIQLDVTKFKQLTKSEQYYVWTMIVDQVLLPKGVELNRHQLMGILAILNGAEPQKVIQLKEDWIFEKSYEYGYLFQDLRYNQEREEESNTECYQLTLNNSCFLNSREWVGLYESETTANFPKEVEGWYSQELIVPKDILFPLTIRRRLPGDRLVMDQTGQHKKISRFFIDQKIPQSERDNAWIVCDQNKKILWLYPFRRSYLSIDKETDKIHYKLIFKRK</sequence>
<dbReference type="InterPro" id="IPR012094">
    <property type="entry name" value="tRNA_Ile_lys_synt"/>
</dbReference>
<comment type="function">
    <text evidence="8">Ligates lysine onto the cytidine present at position 34 of the AUA codon-specific tRNA(Ile) that contains the anticodon CAU, in an ATP-dependent manner. Cytidine is converted to lysidine, thus changing the amino acid specificity of the tRNA from methionine to isoleucine.</text>
</comment>
<dbReference type="Proteomes" id="UP000277864">
    <property type="component" value="Unassembled WGS sequence"/>
</dbReference>
<accession>A0A429Z4G7</accession>
<protein>
    <recommendedName>
        <fullName evidence="8">tRNA(Ile)-lysidine synthase</fullName>
        <ecNumber evidence="8">6.3.4.19</ecNumber>
    </recommendedName>
    <alternativeName>
        <fullName evidence="8">tRNA(Ile)-2-lysyl-cytidine synthase</fullName>
    </alternativeName>
    <alternativeName>
        <fullName evidence="8">tRNA(Ile)-lysidine synthetase</fullName>
    </alternativeName>
</protein>
<dbReference type="EMBL" id="PXZH01000008">
    <property type="protein sequence ID" value="RST88573.1"/>
    <property type="molecule type" value="Genomic_DNA"/>
</dbReference>
<evidence type="ECO:0000256" key="5">
    <source>
        <dbReference type="ARBA" id="ARBA00022741"/>
    </source>
</evidence>
<comment type="similarity">
    <text evidence="8">Belongs to the tRNA(Ile)-lysidine synthase family.</text>
</comment>
<dbReference type="GO" id="GO:0006400">
    <property type="term" value="P:tRNA modification"/>
    <property type="evidence" value="ECO:0007669"/>
    <property type="project" value="UniProtKB-UniRule"/>
</dbReference>
<dbReference type="PANTHER" id="PTHR43033">
    <property type="entry name" value="TRNA(ILE)-LYSIDINE SYNTHASE-RELATED"/>
    <property type="match status" value="1"/>
</dbReference>
<evidence type="ECO:0000256" key="8">
    <source>
        <dbReference type="HAMAP-Rule" id="MF_01161"/>
    </source>
</evidence>
<evidence type="ECO:0000256" key="4">
    <source>
        <dbReference type="ARBA" id="ARBA00022694"/>
    </source>
</evidence>
<dbReference type="GO" id="GO:0032267">
    <property type="term" value="F:tRNA(Ile)-lysidine synthase activity"/>
    <property type="evidence" value="ECO:0007669"/>
    <property type="project" value="UniProtKB-EC"/>
</dbReference>
<keyword evidence="6" id="KW-0067">ATP-binding</keyword>
<dbReference type="PANTHER" id="PTHR43033:SF1">
    <property type="entry name" value="TRNA(ILE)-LYSIDINE SYNTHASE-RELATED"/>
    <property type="match status" value="1"/>
</dbReference>
<reference evidence="10 11" key="1">
    <citation type="submission" date="2018-03" db="EMBL/GenBank/DDBJ databases">
        <authorList>
            <person name="Gulvik C.A."/>
        </authorList>
    </citation>
    <scope>NUCLEOTIDE SEQUENCE [LARGE SCALE GENOMIC DNA]</scope>
    <source>
        <strain evidence="10 11">JCM 31581</strain>
    </source>
</reference>
<dbReference type="Pfam" id="PF01171">
    <property type="entry name" value="ATP_bind_3"/>
    <property type="match status" value="1"/>
</dbReference>
<comment type="caution">
    <text evidence="8">Lacks conserved residue(s) required for the propagation of feature annotation.</text>
</comment>
<organism evidence="10 11">
    <name type="scientific">Vagococcus humatus</name>
    <dbReference type="NCBI Taxonomy" id="1889241"/>
    <lineage>
        <taxon>Bacteria</taxon>
        <taxon>Bacillati</taxon>
        <taxon>Bacillota</taxon>
        <taxon>Bacilli</taxon>
        <taxon>Lactobacillales</taxon>
        <taxon>Enterococcaceae</taxon>
        <taxon>Vagococcus</taxon>
    </lineage>
</organism>
<evidence type="ECO:0000259" key="9">
    <source>
        <dbReference type="SMART" id="SM00977"/>
    </source>
</evidence>
<dbReference type="EC" id="6.3.4.19" evidence="8"/>
<dbReference type="InterPro" id="IPR012796">
    <property type="entry name" value="Lysidine-tRNA-synth_C"/>
</dbReference>
<evidence type="ECO:0000256" key="6">
    <source>
        <dbReference type="ARBA" id="ARBA00022840"/>
    </source>
</evidence>
<keyword evidence="3 8" id="KW-0436">Ligase</keyword>
<dbReference type="GO" id="GO:0005737">
    <property type="term" value="C:cytoplasm"/>
    <property type="evidence" value="ECO:0007669"/>
    <property type="project" value="UniProtKB-SubCell"/>
</dbReference>
<dbReference type="AlphaFoldDB" id="A0A429Z4G7"/>
<keyword evidence="2 8" id="KW-0963">Cytoplasm</keyword>
<dbReference type="SMART" id="SM00977">
    <property type="entry name" value="TilS_C"/>
    <property type="match status" value="1"/>
</dbReference>
<proteinExistence type="inferred from homology"/>
<evidence type="ECO:0000256" key="1">
    <source>
        <dbReference type="ARBA" id="ARBA00004496"/>
    </source>
</evidence>
<dbReference type="CDD" id="cd01992">
    <property type="entry name" value="TilS_N"/>
    <property type="match status" value="1"/>
</dbReference>
<gene>
    <name evidence="8 10" type="primary">tilS</name>
    <name evidence="10" type="ORF">C7P63_10200</name>
</gene>
<dbReference type="NCBIfam" id="TIGR02433">
    <property type="entry name" value="lysidine_TilS_C"/>
    <property type="match status" value="1"/>
</dbReference>
<keyword evidence="5" id="KW-0547">Nucleotide-binding</keyword>
<keyword evidence="11" id="KW-1185">Reference proteome</keyword>
<comment type="subcellular location">
    <subcellularLocation>
        <location evidence="1 8">Cytoplasm</location>
    </subcellularLocation>
</comment>
<evidence type="ECO:0000256" key="7">
    <source>
        <dbReference type="ARBA" id="ARBA00048539"/>
    </source>
</evidence>
<dbReference type="SUPFAM" id="SSF52402">
    <property type="entry name" value="Adenine nucleotide alpha hydrolases-like"/>
    <property type="match status" value="1"/>
</dbReference>
<comment type="catalytic activity">
    <reaction evidence="7 8">
        <text>cytidine(34) in tRNA(Ile2) + L-lysine + ATP = lysidine(34) in tRNA(Ile2) + AMP + diphosphate + H(+)</text>
        <dbReference type="Rhea" id="RHEA:43744"/>
        <dbReference type="Rhea" id="RHEA-COMP:10625"/>
        <dbReference type="Rhea" id="RHEA-COMP:10670"/>
        <dbReference type="ChEBI" id="CHEBI:15378"/>
        <dbReference type="ChEBI" id="CHEBI:30616"/>
        <dbReference type="ChEBI" id="CHEBI:32551"/>
        <dbReference type="ChEBI" id="CHEBI:33019"/>
        <dbReference type="ChEBI" id="CHEBI:82748"/>
        <dbReference type="ChEBI" id="CHEBI:83665"/>
        <dbReference type="ChEBI" id="CHEBI:456215"/>
        <dbReference type="EC" id="6.3.4.19"/>
    </reaction>
</comment>
<keyword evidence="4 8" id="KW-0819">tRNA processing</keyword>
<dbReference type="InterPro" id="IPR012795">
    <property type="entry name" value="tRNA_Ile_lys_synt_N"/>
</dbReference>
<comment type="caution">
    <text evidence="10">The sequence shown here is derived from an EMBL/GenBank/DDBJ whole genome shotgun (WGS) entry which is preliminary data.</text>
</comment>
<dbReference type="RefSeq" id="WP_125944053.1">
    <property type="nucleotide sequence ID" value="NZ_PXZH01000008.1"/>
</dbReference>
<evidence type="ECO:0000256" key="3">
    <source>
        <dbReference type="ARBA" id="ARBA00022598"/>
    </source>
</evidence>
<dbReference type="HAMAP" id="MF_01161">
    <property type="entry name" value="tRNA_Ile_lys_synt"/>
    <property type="match status" value="1"/>
</dbReference>
<evidence type="ECO:0000256" key="2">
    <source>
        <dbReference type="ARBA" id="ARBA00022490"/>
    </source>
</evidence>
<dbReference type="Pfam" id="PF11734">
    <property type="entry name" value="TilS_C"/>
    <property type="match status" value="1"/>
</dbReference>
<dbReference type="InterPro" id="IPR014729">
    <property type="entry name" value="Rossmann-like_a/b/a_fold"/>
</dbReference>
<evidence type="ECO:0000313" key="10">
    <source>
        <dbReference type="EMBL" id="RST88573.1"/>
    </source>
</evidence>
<dbReference type="NCBIfam" id="TIGR02432">
    <property type="entry name" value="lysidine_TilS_N"/>
    <property type="match status" value="1"/>
</dbReference>
<dbReference type="SUPFAM" id="SSF56037">
    <property type="entry name" value="PheT/TilS domain"/>
    <property type="match status" value="1"/>
</dbReference>
<dbReference type="GO" id="GO:0005524">
    <property type="term" value="F:ATP binding"/>
    <property type="evidence" value="ECO:0007669"/>
    <property type="project" value="UniProtKB-KW"/>
</dbReference>